<dbReference type="PaxDb" id="29760-VIT_12s0028g00380.t01"/>
<dbReference type="Gene3D" id="3.40.50.720">
    <property type="entry name" value="NAD(P)-binding Rossmann-like Domain"/>
    <property type="match status" value="1"/>
</dbReference>
<organism evidence="3 4">
    <name type="scientific">Vitis vinifera</name>
    <name type="common">Grape</name>
    <dbReference type="NCBI Taxonomy" id="29760"/>
    <lineage>
        <taxon>Eukaryota</taxon>
        <taxon>Viridiplantae</taxon>
        <taxon>Streptophyta</taxon>
        <taxon>Embryophyta</taxon>
        <taxon>Tracheophyta</taxon>
        <taxon>Spermatophyta</taxon>
        <taxon>Magnoliopsida</taxon>
        <taxon>eudicotyledons</taxon>
        <taxon>Gunneridae</taxon>
        <taxon>Pentapetalae</taxon>
        <taxon>rosids</taxon>
        <taxon>Vitales</taxon>
        <taxon>Vitaceae</taxon>
        <taxon>Viteae</taxon>
        <taxon>Vitis</taxon>
    </lineage>
</organism>
<keyword evidence="1" id="KW-1133">Transmembrane helix</keyword>
<dbReference type="AlphaFoldDB" id="D7TR58"/>
<dbReference type="InParanoid" id="D7TR58"/>
<reference evidence="4" key="1">
    <citation type="journal article" date="2007" name="Nature">
        <title>The grapevine genome sequence suggests ancestral hexaploidization in major angiosperm phyla.</title>
        <authorList>
            <consortium name="The French-Italian Public Consortium for Grapevine Genome Characterization."/>
            <person name="Jaillon O."/>
            <person name="Aury J.-M."/>
            <person name="Noel B."/>
            <person name="Policriti A."/>
            <person name="Clepet C."/>
            <person name="Casagrande A."/>
            <person name="Choisne N."/>
            <person name="Aubourg S."/>
            <person name="Vitulo N."/>
            <person name="Jubin C."/>
            <person name="Vezzi A."/>
            <person name="Legeai F."/>
            <person name="Hugueney P."/>
            <person name="Dasilva C."/>
            <person name="Horner D."/>
            <person name="Mica E."/>
            <person name="Jublot D."/>
            <person name="Poulain J."/>
            <person name="Bruyere C."/>
            <person name="Billault A."/>
            <person name="Segurens B."/>
            <person name="Gouyvenoux M."/>
            <person name="Ugarte E."/>
            <person name="Cattonaro F."/>
            <person name="Anthouard V."/>
            <person name="Vico V."/>
            <person name="Del Fabbro C."/>
            <person name="Alaux M."/>
            <person name="Di Gaspero G."/>
            <person name="Dumas V."/>
            <person name="Felice N."/>
            <person name="Paillard S."/>
            <person name="Juman I."/>
            <person name="Moroldo M."/>
            <person name="Scalabrin S."/>
            <person name="Canaguier A."/>
            <person name="Le Clainche I."/>
            <person name="Malacrida G."/>
            <person name="Durand E."/>
            <person name="Pesole G."/>
            <person name="Laucou V."/>
            <person name="Chatelet P."/>
            <person name="Merdinoglu D."/>
            <person name="Delledonne M."/>
            <person name="Pezzotti M."/>
            <person name="Lecharny A."/>
            <person name="Scarpelli C."/>
            <person name="Artiguenave F."/>
            <person name="Pe M.E."/>
            <person name="Valle G."/>
            <person name="Morgante M."/>
            <person name="Caboche M."/>
            <person name="Adam-Blondon A.-F."/>
            <person name="Weissenbach J."/>
            <person name="Quetier F."/>
            <person name="Wincker P."/>
        </authorList>
    </citation>
    <scope>NUCLEOTIDE SEQUENCE [LARGE SCALE GENOMIC DNA]</scope>
    <source>
        <strain evidence="4">cv. Pinot noir / PN40024</strain>
    </source>
</reference>
<dbReference type="Pfam" id="PF02705">
    <property type="entry name" value="K_trans"/>
    <property type="match status" value="1"/>
</dbReference>
<evidence type="ECO:0000259" key="2">
    <source>
        <dbReference type="Pfam" id="PF02705"/>
    </source>
</evidence>
<dbReference type="STRING" id="29760.D7TR58"/>
<evidence type="ECO:0000313" key="4">
    <source>
        <dbReference type="Proteomes" id="UP000009183"/>
    </source>
</evidence>
<evidence type="ECO:0000313" key="3">
    <source>
        <dbReference type="EMBL" id="CBI32981.3"/>
    </source>
</evidence>
<sequence>MQRLFFLRWSYACAKQLIERLVYVEGVEHGLEFSIMKAFNWIGPRMDFIPSIDGFSEVIPRVLPCFSNVSFNIFHNMYDGCSCCTKLGYYLSYILHYKPVLCIKPFSSCENCSYVTKKIPRQVYILEVNWMLMCLCLTVTIRLRETNMMSHAYGINLSYWLTMLVFMGMCNRLALNSK</sequence>
<gene>
    <name evidence="3" type="ordered locus">VIT_12s0028g00380</name>
</gene>
<dbReference type="EMBL" id="FN596011">
    <property type="protein sequence ID" value="CBI32981.3"/>
    <property type="molecule type" value="Genomic_DNA"/>
</dbReference>
<dbReference type="Proteomes" id="UP000009183">
    <property type="component" value="Chromosome 12, unordered"/>
</dbReference>
<feature type="domain" description="K+ potassium transporter integral membrane" evidence="2">
    <location>
        <begin position="113"/>
        <end position="164"/>
    </location>
</feature>
<name>D7TR58_VITVI</name>
<dbReference type="eggNOG" id="KOG1429">
    <property type="taxonomic scope" value="Eukaryota"/>
</dbReference>
<accession>D7TR58</accession>
<dbReference type="InterPro" id="IPR053951">
    <property type="entry name" value="K_trans_N"/>
</dbReference>
<protein>
    <recommendedName>
        <fullName evidence="2">K+ potassium transporter integral membrane domain-containing protein</fullName>
    </recommendedName>
</protein>
<keyword evidence="4" id="KW-1185">Reference proteome</keyword>
<feature type="transmembrane region" description="Helical" evidence="1">
    <location>
        <begin position="123"/>
        <end position="141"/>
    </location>
</feature>
<feature type="transmembrane region" description="Helical" evidence="1">
    <location>
        <begin position="153"/>
        <end position="175"/>
    </location>
</feature>
<keyword evidence="1" id="KW-0812">Transmembrane</keyword>
<dbReference type="HOGENOM" id="CLU_1513193_0_0_1"/>
<keyword evidence="1" id="KW-0472">Membrane</keyword>
<evidence type="ECO:0000256" key="1">
    <source>
        <dbReference type="SAM" id="Phobius"/>
    </source>
</evidence>
<proteinExistence type="predicted"/>